<protein>
    <recommendedName>
        <fullName evidence="1">Amidohydrolase 3 domain-containing protein</fullName>
    </recommendedName>
</protein>
<reference evidence="2 3" key="1">
    <citation type="submission" date="2018-10" db="EMBL/GenBank/DDBJ databases">
        <title>Kocuria sp. M5W7-7, whole genome shotgun sequence.</title>
        <authorList>
            <person name="Tuo L."/>
        </authorList>
    </citation>
    <scope>NUCLEOTIDE SEQUENCE [LARGE SCALE GENOMIC DNA]</scope>
    <source>
        <strain evidence="2 3">M5W7-7</strain>
    </source>
</reference>
<dbReference type="PANTHER" id="PTHR22642">
    <property type="entry name" value="IMIDAZOLONEPROPIONASE"/>
    <property type="match status" value="1"/>
</dbReference>
<comment type="caution">
    <text evidence="2">The sequence shown here is derived from an EMBL/GenBank/DDBJ whole genome shotgun (WGS) entry which is preliminary data.</text>
</comment>
<dbReference type="Gene3D" id="2.30.40.10">
    <property type="entry name" value="Urease, subunit C, domain 1"/>
    <property type="match status" value="1"/>
</dbReference>
<accession>A0A3N3ZU12</accession>
<dbReference type="GO" id="GO:0016810">
    <property type="term" value="F:hydrolase activity, acting on carbon-nitrogen (but not peptide) bonds"/>
    <property type="evidence" value="ECO:0007669"/>
    <property type="project" value="InterPro"/>
</dbReference>
<keyword evidence="3" id="KW-1185">Reference proteome</keyword>
<dbReference type="InterPro" id="IPR011059">
    <property type="entry name" value="Metal-dep_hydrolase_composite"/>
</dbReference>
<dbReference type="InterPro" id="IPR032466">
    <property type="entry name" value="Metal_Hydrolase"/>
</dbReference>
<dbReference type="SUPFAM" id="SSF51556">
    <property type="entry name" value="Metallo-dependent hydrolases"/>
    <property type="match status" value="1"/>
</dbReference>
<dbReference type="InterPro" id="IPR013108">
    <property type="entry name" value="Amidohydro_3"/>
</dbReference>
<organism evidence="2 3">
    <name type="scientific">Kocuria soli</name>
    <dbReference type="NCBI Taxonomy" id="2485125"/>
    <lineage>
        <taxon>Bacteria</taxon>
        <taxon>Bacillati</taxon>
        <taxon>Actinomycetota</taxon>
        <taxon>Actinomycetes</taxon>
        <taxon>Micrococcales</taxon>
        <taxon>Micrococcaceae</taxon>
        <taxon>Kocuria</taxon>
    </lineage>
</organism>
<dbReference type="EMBL" id="RKMF01000005">
    <property type="protein sequence ID" value="ROZ63728.1"/>
    <property type="molecule type" value="Genomic_DNA"/>
</dbReference>
<dbReference type="PANTHER" id="PTHR22642:SF2">
    <property type="entry name" value="PROTEIN LONG AFTER FAR-RED 3"/>
    <property type="match status" value="1"/>
</dbReference>
<dbReference type="AlphaFoldDB" id="A0A3N3ZU12"/>
<dbReference type="OrthoDB" id="3238066at2"/>
<dbReference type="SUPFAM" id="SSF51338">
    <property type="entry name" value="Composite domain of metallo-dependent hydrolases"/>
    <property type="match status" value="1"/>
</dbReference>
<sequence>MNSADSAARPVLLRNGSVYSTADPFASAMIVEGSQVVWVGSEQAADSLADNRMEVIDLDGDLVTPAFVDSAVTLEASEQASGLAGWGIAVAVDVACVSRSAADPAQSNSTDASPVGTRAVDTGDRELTILRWPTAGLTDIGAGTASTDAVPSTGSVGWRAVTGDASEADLEGFLTACITDSLRPALVVDRPGTGPVLRTALEAAREKLGVHAVNASGLRLEFAKELTAAEIQAVLDALDGFGFSVCMDPATTPLAAEYYRRGIPVALGGGHTPLDPWDAVKSLVNHPEPEQRISARAAFTAATRGAWRALGQGGPLAGQLVPGAPATYSRWQVEALMVQAASGTGASWSTDPRARTPLLPALEDESLPVCMSTVAEGRELYAR</sequence>
<dbReference type="Gene3D" id="3.20.20.140">
    <property type="entry name" value="Metal-dependent hydrolases"/>
    <property type="match status" value="1"/>
</dbReference>
<evidence type="ECO:0000313" key="3">
    <source>
        <dbReference type="Proteomes" id="UP000270616"/>
    </source>
</evidence>
<proteinExistence type="predicted"/>
<dbReference type="RefSeq" id="WP_123824723.1">
    <property type="nucleotide sequence ID" value="NZ_RKMF01000005.1"/>
</dbReference>
<feature type="domain" description="Amidohydrolase 3" evidence="1">
    <location>
        <begin position="121"/>
        <end position="329"/>
    </location>
</feature>
<evidence type="ECO:0000313" key="2">
    <source>
        <dbReference type="EMBL" id="ROZ63728.1"/>
    </source>
</evidence>
<dbReference type="Proteomes" id="UP000270616">
    <property type="component" value="Unassembled WGS sequence"/>
</dbReference>
<gene>
    <name evidence="2" type="ORF">EDL96_05065</name>
</gene>
<evidence type="ECO:0000259" key="1">
    <source>
        <dbReference type="Pfam" id="PF07969"/>
    </source>
</evidence>
<dbReference type="Pfam" id="PF07969">
    <property type="entry name" value="Amidohydro_3"/>
    <property type="match status" value="1"/>
</dbReference>
<name>A0A3N3ZU12_9MICC</name>